<evidence type="ECO:0000313" key="2">
    <source>
        <dbReference type="EMBL" id="OOZ37384.1"/>
    </source>
</evidence>
<evidence type="ECO:0008006" key="4">
    <source>
        <dbReference type="Google" id="ProtNLM"/>
    </source>
</evidence>
<dbReference type="RefSeq" id="WP_245831973.1">
    <property type="nucleotide sequence ID" value="NZ_MPRJ01000011.1"/>
</dbReference>
<organism evidence="2 3">
    <name type="scientific">Solemya velesiana gill symbiont</name>
    <dbReference type="NCBI Taxonomy" id="1918948"/>
    <lineage>
        <taxon>Bacteria</taxon>
        <taxon>Pseudomonadati</taxon>
        <taxon>Pseudomonadota</taxon>
        <taxon>Gammaproteobacteria</taxon>
        <taxon>sulfur-oxidizing symbionts</taxon>
    </lineage>
</organism>
<gene>
    <name evidence="2" type="ORF">BOW51_02720</name>
</gene>
<protein>
    <recommendedName>
        <fullName evidence="4">DUF1318 domain-containing protein</fullName>
    </recommendedName>
</protein>
<name>A0A1T2KX51_9GAMM</name>
<dbReference type="Pfam" id="PF07027">
    <property type="entry name" value="DUF1318"/>
    <property type="match status" value="1"/>
</dbReference>
<dbReference type="EMBL" id="MPRJ01000011">
    <property type="protein sequence ID" value="OOZ37384.1"/>
    <property type="molecule type" value="Genomic_DNA"/>
</dbReference>
<reference evidence="2 3" key="1">
    <citation type="submission" date="2016-11" db="EMBL/GenBank/DDBJ databases">
        <title>Mixed transmission modes and dynamic genome evolution in an obligate animal-bacterial symbiosis.</title>
        <authorList>
            <person name="Russell S.L."/>
            <person name="Corbett-Detig R.B."/>
            <person name="Cavanaugh C.M."/>
        </authorList>
    </citation>
    <scope>NUCLEOTIDE SEQUENCE [LARGE SCALE GENOMIC DNA]</scope>
    <source>
        <strain evidence="2">Se-Cadez</strain>
    </source>
</reference>
<accession>A0A1T2KX51</accession>
<comment type="caution">
    <text evidence="2">The sequence shown here is derived from an EMBL/GenBank/DDBJ whole genome shotgun (WGS) entry which is preliminary data.</text>
</comment>
<evidence type="ECO:0000256" key="1">
    <source>
        <dbReference type="SAM" id="SignalP"/>
    </source>
</evidence>
<evidence type="ECO:0000313" key="3">
    <source>
        <dbReference type="Proteomes" id="UP000190896"/>
    </source>
</evidence>
<keyword evidence="3" id="KW-1185">Reference proteome</keyword>
<feature type="chain" id="PRO_5013159837" description="DUF1318 domain-containing protein" evidence="1">
    <location>
        <begin position="32"/>
        <end position="206"/>
    </location>
</feature>
<feature type="signal peptide" evidence="1">
    <location>
        <begin position="1"/>
        <end position="31"/>
    </location>
</feature>
<dbReference type="Proteomes" id="UP000190896">
    <property type="component" value="Unassembled WGS sequence"/>
</dbReference>
<keyword evidence="1" id="KW-0732">Signal</keyword>
<dbReference type="PROSITE" id="PS51257">
    <property type="entry name" value="PROKAR_LIPOPROTEIN"/>
    <property type="match status" value="1"/>
</dbReference>
<proteinExistence type="predicted"/>
<dbReference type="AlphaFoldDB" id="A0A1T2KX51"/>
<sequence length="206" mass="23157">MRMIKLSTAFATLLILAACVTINIYFPAAQAEEAAEKIVDEILGQDREVEDEDAPKTDDNSASAIDYSHYSARVASNVVDFFVPQAHAAKPDFNVNTPKIRKLRASMKSRHRSLAPYYKSGAIGFTRDALVATRKASAISLKDRTKVKKLISAENRDRNALYRAIADANGHPEWEPDVRAVFAKTWAREAGRGWWYQNTRGQWKQK</sequence>
<dbReference type="InterPro" id="IPR008309">
    <property type="entry name" value="YdbL"/>
</dbReference>